<dbReference type="STRING" id="1678840.ATC1_12105"/>
<organism evidence="1">
    <name type="scientific">Flexilinea flocculi</name>
    <dbReference type="NCBI Taxonomy" id="1678840"/>
    <lineage>
        <taxon>Bacteria</taxon>
        <taxon>Bacillati</taxon>
        <taxon>Chloroflexota</taxon>
        <taxon>Anaerolineae</taxon>
        <taxon>Anaerolineales</taxon>
        <taxon>Anaerolineaceae</taxon>
        <taxon>Flexilinea</taxon>
    </lineage>
</organism>
<proteinExistence type="predicted"/>
<dbReference type="OrthoDB" id="9939729at2"/>
<dbReference type="AlphaFoldDB" id="A0A0K8PAK3"/>
<gene>
    <name evidence="1" type="ORF">ATC1_12105</name>
</gene>
<evidence type="ECO:0000313" key="2">
    <source>
        <dbReference type="Proteomes" id="UP000053370"/>
    </source>
</evidence>
<reference evidence="1" key="1">
    <citation type="journal article" date="2015" name="Genome Announc.">
        <title>Draft Genome Sequence of Anaerolineae Strain TC1, a Novel Isolate from a Methanogenic Wastewater Treatment System.</title>
        <authorList>
            <person name="Matsuura N."/>
            <person name="Tourlousse D.M."/>
            <person name="Sun L."/>
            <person name="Toyonaga M."/>
            <person name="Kuroda K."/>
            <person name="Ohashi A."/>
            <person name="Cruz R."/>
            <person name="Yamaguchi T."/>
            <person name="Sekiguchi Y."/>
        </authorList>
    </citation>
    <scope>NUCLEOTIDE SEQUENCE [LARGE SCALE GENOMIC DNA]</scope>
    <source>
        <strain evidence="1">TC1</strain>
    </source>
</reference>
<dbReference type="Proteomes" id="UP000053370">
    <property type="component" value="Unassembled WGS sequence"/>
</dbReference>
<sequence>MAAFSKQKVQSVNQTICQEYPDFKNIYPKVTETSDGNAVLVYEKKEKTADGIPIKLVLRVTVDANGRILKVSTSR</sequence>
<evidence type="ECO:0000313" key="1">
    <source>
        <dbReference type="EMBL" id="GAP39574.1"/>
    </source>
</evidence>
<protein>
    <submittedName>
        <fullName evidence="1">Uncharacterized protein</fullName>
    </submittedName>
</protein>
<dbReference type="EMBL" id="DF968180">
    <property type="protein sequence ID" value="GAP39574.1"/>
    <property type="molecule type" value="Genomic_DNA"/>
</dbReference>
<accession>A0A0K8PAK3</accession>
<dbReference type="RefSeq" id="WP_062278129.1">
    <property type="nucleotide sequence ID" value="NZ_DF968180.1"/>
</dbReference>
<keyword evidence="2" id="KW-1185">Reference proteome</keyword>
<name>A0A0K8PAK3_9CHLR</name>